<dbReference type="SFLD" id="SFLDS00113">
    <property type="entry name" value="Radical_SAM_Phosphomethylpyrim"/>
    <property type="match status" value="1"/>
</dbReference>
<dbReference type="InterPro" id="IPR038521">
    <property type="entry name" value="ThiC/Bza_core_dom"/>
</dbReference>
<dbReference type="HAMAP" id="MF_00089">
    <property type="entry name" value="ThiC"/>
    <property type="match status" value="1"/>
</dbReference>
<dbReference type="InterPro" id="IPR037509">
    <property type="entry name" value="ThiC"/>
</dbReference>
<evidence type="ECO:0000256" key="6">
    <source>
        <dbReference type="ARBA" id="ARBA00022833"/>
    </source>
</evidence>
<feature type="binding site" evidence="13">
    <location>
        <position position="333"/>
    </location>
    <ligand>
        <name>substrate</name>
    </ligand>
</feature>
<evidence type="ECO:0000256" key="5">
    <source>
        <dbReference type="ARBA" id="ARBA00022723"/>
    </source>
</evidence>
<feature type="binding site" evidence="13">
    <location>
        <position position="584"/>
    </location>
    <ligand>
        <name>[4Fe-4S] cluster</name>
        <dbReference type="ChEBI" id="CHEBI:49883"/>
        <note>4Fe-4S-S-AdoMet</note>
    </ligand>
</feature>
<comment type="cofactor">
    <cofactor evidence="13">
        <name>[4Fe-4S] cluster</name>
        <dbReference type="ChEBI" id="CHEBI:49883"/>
    </cofactor>
    <text evidence="13">Binds 1 [4Fe-4S] cluster per subunit. The cluster is coordinated with 3 cysteines and an exchangeable S-adenosyl-L-methionine.</text>
</comment>
<gene>
    <name evidence="13 16" type="primary">thiC</name>
    <name evidence="15" type="ORF">F1J57_21920</name>
    <name evidence="16" type="ORF">F3E75_22155</name>
    <name evidence="18" type="ORF">G1H25_22485</name>
    <name evidence="17" type="ORF">G1H50_22975</name>
</gene>
<keyword evidence="4 13" id="KW-0949">S-adenosyl-L-methionine</keyword>
<organism evidence="16">
    <name type="scientific">Salmonella enterica I</name>
    <dbReference type="NCBI Taxonomy" id="59201"/>
    <lineage>
        <taxon>Bacteria</taxon>
        <taxon>Pseudomonadati</taxon>
        <taxon>Pseudomonadota</taxon>
        <taxon>Gammaproteobacteria</taxon>
        <taxon>Enterobacterales</taxon>
        <taxon>Enterobacteriaceae</taxon>
        <taxon>Salmonella</taxon>
    </lineage>
</organism>
<keyword evidence="10 13" id="KW-0456">Lyase</keyword>
<evidence type="ECO:0000256" key="7">
    <source>
        <dbReference type="ARBA" id="ARBA00022977"/>
    </source>
</evidence>
<reference evidence="17" key="2">
    <citation type="submission" date="2019-01" db="EMBL/GenBank/DDBJ databases">
        <authorList>
            <consortium name="NCBI Pathogen Detection Project"/>
        </authorList>
    </citation>
    <scope>NUCLEOTIDE SEQUENCE</scope>
    <source>
        <strain evidence="17">Salmonella enterica subsp. enterica</strain>
    </source>
</reference>
<dbReference type="SFLD" id="SFLDG01114">
    <property type="entry name" value="phosphomethylpyrimidine_syntha"/>
    <property type="match status" value="1"/>
</dbReference>
<keyword evidence="7 13" id="KW-0784">Thiamine biosynthesis</keyword>
<evidence type="ECO:0000256" key="1">
    <source>
        <dbReference type="ARBA" id="ARBA00003175"/>
    </source>
</evidence>
<protein>
    <recommendedName>
        <fullName evidence="13">Phosphomethylpyrimidine synthase</fullName>
        <ecNumber evidence="13">4.1.99.17</ecNumber>
    </recommendedName>
    <alternativeName>
        <fullName evidence="13">Hydroxymethylpyrimidine phosphate synthase</fullName>
        <shortName evidence="13">HMP-P synthase</shortName>
        <shortName evidence="13">HMP-phosphate synthase</shortName>
        <shortName evidence="13">HMPP synthase</shortName>
    </alternativeName>
    <alternativeName>
        <fullName evidence="13">Thiamine biosynthesis protein ThiC</fullName>
    </alternativeName>
</protein>
<dbReference type="SFLD" id="SFLDF00407">
    <property type="entry name" value="phosphomethylpyrimidine_syntha"/>
    <property type="match status" value="1"/>
</dbReference>
<evidence type="ECO:0000256" key="11">
    <source>
        <dbReference type="ARBA" id="ARBA00050218"/>
    </source>
</evidence>
<keyword evidence="3 13" id="KW-0004">4Fe-4S</keyword>
<dbReference type="GO" id="GO:0005829">
    <property type="term" value="C:cytosol"/>
    <property type="evidence" value="ECO:0007669"/>
    <property type="project" value="TreeGrafter"/>
</dbReference>
<comment type="caution">
    <text evidence="16">The sequence shown here is derived from an EMBL/GenBank/DDBJ whole genome shotgun (WGS) entry which is preliminary data.</text>
</comment>
<dbReference type="InterPro" id="IPR002817">
    <property type="entry name" value="ThiC/BzaA/B"/>
</dbReference>
<feature type="binding site" evidence="13">
    <location>
        <position position="581"/>
    </location>
    <ligand>
        <name>[4Fe-4S] cluster</name>
        <dbReference type="ChEBI" id="CHEBI:49883"/>
        <note>4Fe-4S-S-AdoMet</note>
    </ligand>
</feature>
<dbReference type="Gene3D" id="3.20.20.540">
    <property type="entry name" value="Radical SAM ThiC family, central domain"/>
    <property type="match status" value="1"/>
</dbReference>
<dbReference type="EC" id="4.1.99.17" evidence="13"/>
<feature type="binding site" evidence="13">
    <location>
        <position position="239"/>
    </location>
    <ligand>
        <name>substrate</name>
    </ligand>
</feature>
<dbReference type="AlphaFoldDB" id="A0A3Z7CEW8"/>
<evidence type="ECO:0000256" key="13">
    <source>
        <dbReference type="HAMAP-Rule" id="MF_00089"/>
    </source>
</evidence>
<evidence type="ECO:0000256" key="10">
    <source>
        <dbReference type="ARBA" id="ARBA00023239"/>
    </source>
</evidence>
<evidence type="ECO:0000256" key="8">
    <source>
        <dbReference type="ARBA" id="ARBA00023004"/>
    </source>
</evidence>
<evidence type="ECO:0000313" key="18">
    <source>
        <dbReference type="EMBL" id="HAD2889528.1"/>
    </source>
</evidence>
<evidence type="ECO:0000313" key="16">
    <source>
        <dbReference type="EMBL" id="ECW0167440.1"/>
    </source>
</evidence>
<dbReference type="EMBL" id="DAAOFU010000033">
    <property type="protein sequence ID" value="HAD2889528.1"/>
    <property type="molecule type" value="Genomic_DNA"/>
</dbReference>
<evidence type="ECO:0000256" key="3">
    <source>
        <dbReference type="ARBA" id="ARBA00022485"/>
    </source>
</evidence>
<dbReference type="RefSeq" id="WP_000108425.1">
    <property type="nucleotide sequence ID" value="NZ_CP129109.1"/>
</dbReference>
<dbReference type="GO" id="GO:0009229">
    <property type="term" value="P:thiamine diphosphate biosynthetic process"/>
    <property type="evidence" value="ECO:0007669"/>
    <property type="project" value="UniProtKB-UniRule"/>
</dbReference>
<feature type="binding site" evidence="13">
    <location>
        <position position="268"/>
    </location>
    <ligand>
        <name>substrate</name>
    </ligand>
</feature>
<dbReference type="Pfam" id="PF01964">
    <property type="entry name" value="ThiC_Rad_SAM"/>
    <property type="match status" value="1"/>
</dbReference>
<dbReference type="NCBIfam" id="NF009895">
    <property type="entry name" value="PRK13352.1"/>
    <property type="match status" value="1"/>
</dbReference>
<evidence type="ECO:0000259" key="14">
    <source>
        <dbReference type="Pfam" id="PF13667"/>
    </source>
</evidence>
<comment type="pathway">
    <text evidence="2 13">Cofactor biosynthesis; thiamine diphosphate biosynthesis.</text>
</comment>
<evidence type="ECO:0000256" key="2">
    <source>
        <dbReference type="ARBA" id="ARBA00004948"/>
    </source>
</evidence>
<feature type="binding site" evidence="13">
    <location>
        <begin position="394"/>
        <end position="397"/>
    </location>
    <ligand>
        <name>substrate</name>
    </ligand>
</feature>
<comment type="similarity">
    <text evidence="12 13">Belongs to the ThiC family.</text>
</comment>
<evidence type="ECO:0000313" key="15">
    <source>
        <dbReference type="EMBL" id="ECR2661345.1"/>
    </source>
</evidence>
<comment type="function">
    <text evidence="1 13">Catalyzes the synthesis of the hydroxymethylpyrimidine phosphate (HMP-P) moiety of thiamine from aminoimidazole ribotide (AIR) in a radical S-adenosyl-L-methionine (SAM)-dependent reaction.</text>
</comment>
<dbReference type="EMBL" id="DAAOCV010000033">
    <property type="protein sequence ID" value="HAD2524034.1"/>
    <property type="molecule type" value="Genomic_DNA"/>
</dbReference>
<dbReference type="Pfam" id="PF13667">
    <property type="entry name" value="ThiC-associated"/>
    <property type="match status" value="1"/>
</dbReference>
<keyword evidence="5 13" id="KW-0479">Metal-binding</keyword>
<dbReference type="InterPro" id="IPR025747">
    <property type="entry name" value="ThiC-associated_dom"/>
</dbReference>
<accession>A0A3Z7CEW8</accession>
<dbReference type="PANTHER" id="PTHR30557:SF1">
    <property type="entry name" value="PHOSPHOMETHYLPYRIMIDINE SYNTHASE, CHLOROPLASTIC"/>
    <property type="match status" value="1"/>
</dbReference>
<evidence type="ECO:0000256" key="9">
    <source>
        <dbReference type="ARBA" id="ARBA00023014"/>
    </source>
</evidence>
<dbReference type="GO" id="GO:0009228">
    <property type="term" value="P:thiamine biosynthetic process"/>
    <property type="evidence" value="ECO:0007669"/>
    <property type="project" value="UniProtKB-UniRule"/>
</dbReference>
<comment type="subunit">
    <text evidence="13">Homodimer.</text>
</comment>
<dbReference type="GO" id="GO:0051539">
    <property type="term" value="F:4 iron, 4 sulfur cluster binding"/>
    <property type="evidence" value="ECO:0007669"/>
    <property type="project" value="UniProtKB-KW"/>
</dbReference>
<feature type="binding site" evidence="13">
    <location>
        <position position="589"/>
    </location>
    <ligand>
        <name>[4Fe-4S] cluster</name>
        <dbReference type="ChEBI" id="CHEBI:49883"/>
        <note>4Fe-4S-S-AdoMet</note>
    </ligand>
</feature>
<comment type="catalytic activity">
    <reaction evidence="11 13">
        <text>5-amino-1-(5-phospho-beta-D-ribosyl)imidazole + S-adenosyl-L-methionine = 4-amino-2-methyl-5-(phosphooxymethyl)pyrimidine + CO + 5'-deoxyadenosine + formate + L-methionine + 3 H(+)</text>
        <dbReference type="Rhea" id="RHEA:24840"/>
        <dbReference type="ChEBI" id="CHEBI:15378"/>
        <dbReference type="ChEBI" id="CHEBI:15740"/>
        <dbReference type="ChEBI" id="CHEBI:17245"/>
        <dbReference type="ChEBI" id="CHEBI:17319"/>
        <dbReference type="ChEBI" id="CHEBI:57844"/>
        <dbReference type="ChEBI" id="CHEBI:58354"/>
        <dbReference type="ChEBI" id="CHEBI:59789"/>
        <dbReference type="ChEBI" id="CHEBI:137981"/>
        <dbReference type="EC" id="4.1.99.17"/>
    </reaction>
</comment>
<keyword evidence="8 13" id="KW-0408">Iron</keyword>
<dbReference type="EMBL" id="AAKUZR010000037">
    <property type="protein sequence ID" value="ECW0167440.1"/>
    <property type="molecule type" value="Genomic_DNA"/>
</dbReference>
<dbReference type="UniPathway" id="UPA00060"/>
<evidence type="ECO:0000313" key="17">
    <source>
        <dbReference type="EMBL" id="HAD2524034.1"/>
    </source>
</evidence>
<feature type="binding site" evidence="13">
    <location>
        <position position="460"/>
    </location>
    <ligand>
        <name>substrate</name>
    </ligand>
</feature>
<reference evidence="16" key="3">
    <citation type="submission" date="2019-09" db="EMBL/GenBank/DDBJ databases">
        <authorList>
            <person name="Ashton P.M."/>
            <person name="Dallman T."/>
            <person name="Nair S."/>
            <person name="De Pinna E."/>
            <person name="Peters T."/>
            <person name="Grant K."/>
        </authorList>
    </citation>
    <scope>NUCLEOTIDE SEQUENCE</scope>
    <source>
        <strain evidence="15">797590</strain>
        <strain evidence="16">802759</strain>
    </source>
</reference>
<feature type="binding site" evidence="13">
    <location>
        <position position="297"/>
    </location>
    <ligand>
        <name>substrate</name>
    </ligand>
</feature>
<proteinExistence type="inferred from homology"/>
<dbReference type="NCBIfam" id="NF006763">
    <property type="entry name" value="PRK09284.1"/>
    <property type="match status" value="1"/>
</dbReference>
<feature type="binding site" evidence="13">
    <location>
        <begin position="353"/>
        <end position="355"/>
    </location>
    <ligand>
        <name>substrate</name>
    </ligand>
</feature>
<evidence type="ECO:0000256" key="4">
    <source>
        <dbReference type="ARBA" id="ARBA00022691"/>
    </source>
</evidence>
<keyword evidence="6 13" id="KW-0862">Zinc</keyword>
<dbReference type="SMR" id="A0A3Z7CEW8"/>
<feature type="domain" description="ThiC-associated" evidence="14">
    <location>
        <begin position="27"/>
        <end position="108"/>
    </location>
</feature>
<dbReference type="GO" id="GO:0070284">
    <property type="term" value="F:phosphomethylpyrimidine synthase activity"/>
    <property type="evidence" value="ECO:0007669"/>
    <property type="project" value="UniProtKB-EC"/>
</dbReference>
<dbReference type="NCBIfam" id="TIGR00190">
    <property type="entry name" value="thiC"/>
    <property type="match status" value="1"/>
</dbReference>
<dbReference type="GO" id="GO:0008270">
    <property type="term" value="F:zinc ion binding"/>
    <property type="evidence" value="ECO:0007669"/>
    <property type="project" value="UniProtKB-UniRule"/>
</dbReference>
<evidence type="ECO:0000256" key="12">
    <source>
        <dbReference type="ARBA" id="ARBA00061546"/>
    </source>
</evidence>
<reference evidence="17" key="1">
    <citation type="journal article" date="2018" name="Genome Biol.">
        <title>SKESA: strategic k-mer extension for scrupulous assemblies.</title>
        <authorList>
            <person name="Souvorov A."/>
            <person name="Agarwala R."/>
            <person name="Lipman D.J."/>
        </authorList>
    </citation>
    <scope>NUCLEOTIDE SEQUENCE</scope>
    <source>
        <strain evidence="17">Salmonella enterica subsp. enterica</strain>
    </source>
</reference>
<sequence>MSTTTLTRREQRAKAQHFIDTLEGTAFPNSKRIYVTGSQHDIRVPMREIQLSPTLIGGSKDNPQFEENEAVPVYDTSGPYGDPEVAINVQQGLAKLRQPWIDARNDSEELDDRSSAYTRERLADDGLDDLRFTGLLTPKRAKAGKRVTQLHYARQGIVTPEMEFIAIRENMGRERIRSEVLRHQHPGMNFGARLPENITPEFVRDEVAAGRAIIPANINHPESEPMIIGRNFLVKVNANIGNSAVTSSIEEEVEKLVWSTRWGADTVMDLSTGRYIHETREWILRNSPVPIGTVPIYQALEKVNGIAEDLTWEAFRDTLLEQAEQGVDYFTIHAGVLLRYVPMTAKRLTGIVSRGGSIMAKWCLSHHKENFLFEHFREICEICSAYDVSLSLGDGLRPGSIQDANDEAQFSELHTLGELTNIAWEYDVQVMIEGPGHVPMHMIQRNMTEELESCHEAPFYTLGPLTTDIAPGYDHFTSGIGAAMIGWFGCAMLCYVTPKEHLGLPNKEDVKQGLITYKIAAHAADLAKGHPGAQIRDNAMSKARFEFRWEDQFNLALDPFTARAYHDETLPQESGKVAHFCSMCGPKFCSMKISQEVRDYAAAQAIEVGMADMSENFRAKGGEIYLKREEA</sequence>
<keyword evidence="9 13" id="KW-0411">Iron-sulfur</keyword>
<feature type="binding site" evidence="13">
    <location>
        <position position="501"/>
    </location>
    <ligand>
        <name>Zn(2+)</name>
        <dbReference type="ChEBI" id="CHEBI:29105"/>
    </ligand>
</feature>
<dbReference type="PANTHER" id="PTHR30557">
    <property type="entry name" value="THIAMINE BIOSYNTHESIS PROTEIN THIC"/>
    <property type="match status" value="1"/>
</dbReference>
<dbReference type="EMBL" id="AAKFGN010000037">
    <property type="protein sequence ID" value="ECR2661345.1"/>
    <property type="molecule type" value="Genomic_DNA"/>
</dbReference>
<dbReference type="Gene3D" id="6.10.250.620">
    <property type="match status" value="1"/>
</dbReference>
<dbReference type="FunFam" id="3.20.20.540:FF:000001">
    <property type="entry name" value="Phosphomethylpyrimidine synthase"/>
    <property type="match status" value="1"/>
</dbReference>
<name>A0A3Z7CEW8_SALET</name>
<feature type="binding site" evidence="13">
    <location>
        <position position="437"/>
    </location>
    <ligand>
        <name>Zn(2+)</name>
        <dbReference type="ChEBI" id="CHEBI:29105"/>
    </ligand>
</feature>
<feature type="binding site" evidence="13">
    <location>
        <position position="433"/>
    </location>
    <ligand>
        <name>substrate</name>
    </ligand>
</feature>